<evidence type="ECO:0000256" key="1">
    <source>
        <dbReference type="SAM" id="MobiDB-lite"/>
    </source>
</evidence>
<sequence length="98" mass="11162">MEGDRVREERKVPDAASVRKATAHLPRRNQDTSSDDPPAGLDVRFSTVKDKEWYCCVSLTLVRVMLVILSKETSQDGKKHIQNDRKVLDLFSGMFIVE</sequence>
<evidence type="ECO:0000313" key="3">
    <source>
        <dbReference type="Proteomes" id="UP000735302"/>
    </source>
</evidence>
<proteinExistence type="predicted"/>
<organism evidence="2 3">
    <name type="scientific">Plakobranchus ocellatus</name>
    <dbReference type="NCBI Taxonomy" id="259542"/>
    <lineage>
        <taxon>Eukaryota</taxon>
        <taxon>Metazoa</taxon>
        <taxon>Spiralia</taxon>
        <taxon>Lophotrochozoa</taxon>
        <taxon>Mollusca</taxon>
        <taxon>Gastropoda</taxon>
        <taxon>Heterobranchia</taxon>
        <taxon>Euthyneura</taxon>
        <taxon>Panpulmonata</taxon>
        <taxon>Sacoglossa</taxon>
        <taxon>Placobranchoidea</taxon>
        <taxon>Plakobranchidae</taxon>
        <taxon>Plakobranchus</taxon>
    </lineage>
</organism>
<reference evidence="2 3" key="1">
    <citation type="journal article" date="2021" name="Elife">
        <title>Chloroplast acquisition without the gene transfer in kleptoplastic sea slugs, Plakobranchus ocellatus.</title>
        <authorList>
            <person name="Maeda T."/>
            <person name="Takahashi S."/>
            <person name="Yoshida T."/>
            <person name="Shimamura S."/>
            <person name="Takaki Y."/>
            <person name="Nagai Y."/>
            <person name="Toyoda A."/>
            <person name="Suzuki Y."/>
            <person name="Arimoto A."/>
            <person name="Ishii H."/>
            <person name="Satoh N."/>
            <person name="Nishiyama T."/>
            <person name="Hasebe M."/>
            <person name="Maruyama T."/>
            <person name="Minagawa J."/>
            <person name="Obokata J."/>
            <person name="Shigenobu S."/>
        </authorList>
    </citation>
    <scope>NUCLEOTIDE SEQUENCE [LARGE SCALE GENOMIC DNA]</scope>
</reference>
<accession>A0AAV4BSR7</accession>
<dbReference type="EMBL" id="BLXT01005371">
    <property type="protein sequence ID" value="GFO22340.1"/>
    <property type="molecule type" value="Genomic_DNA"/>
</dbReference>
<evidence type="ECO:0000313" key="2">
    <source>
        <dbReference type="EMBL" id="GFO22340.1"/>
    </source>
</evidence>
<gene>
    <name evidence="2" type="ORF">PoB_004884500</name>
</gene>
<name>A0AAV4BSR7_9GAST</name>
<dbReference type="AlphaFoldDB" id="A0AAV4BSR7"/>
<keyword evidence="3" id="KW-1185">Reference proteome</keyword>
<protein>
    <submittedName>
        <fullName evidence="2">Uncharacterized protein</fullName>
    </submittedName>
</protein>
<dbReference type="Proteomes" id="UP000735302">
    <property type="component" value="Unassembled WGS sequence"/>
</dbReference>
<comment type="caution">
    <text evidence="2">The sequence shown here is derived from an EMBL/GenBank/DDBJ whole genome shotgun (WGS) entry which is preliminary data.</text>
</comment>
<feature type="region of interest" description="Disordered" evidence="1">
    <location>
        <begin position="1"/>
        <end position="41"/>
    </location>
</feature>
<feature type="compositionally biased region" description="Basic and acidic residues" evidence="1">
    <location>
        <begin position="1"/>
        <end position="13"/>
    </location>
</feature>